<sequence>MLSTAIIKITRRNYAEKYRSSSDVLSSEVRRESYGNRSTTGMTGPLAFSLLVALSCSVLVNSATLPAYRPDLYHTAAGDPAVDWRQLWRELLQSGIVPDRTASTRHYDRRAPLGLPGKRAEPTMRPYEGDDDDLAMMERSNRRRVPLFGFPGKRMSSWNVLEKKAPFALPGKRGGEETQNVDLVPEAWVFPDKPTLSRRAPSLALPGKR</sequence>
<organism>
    <name type="scientific">Branchiostoma floridae</name>
    <name type="common">Florida lancelet</name>
    <name type="synonym">Amphioxus</name>
    <dbReference type="NCBI Taxonomy" id="7739"/>
    <lineage>
        <taxon>Eukaryota</taxon>
        <taxon>Metazoa</taxon>
        <taxon>Chordata</taxon>
        <taxon>Cephalochordata</taxon>
        <taxon>Leptocardii</taxon>
        <taxon>Amphioxiformes</taxon>
        <taxon>Branchiostomatidae</taxon>
        <taxon>Branchiostoma</taxon>
    </lineage>
</organism>
<dbReference type="AlphaFoldDB" id="C3XZW9"/>
<feature type="region of interest" description="Disordered" evidence="1">
    <location>
        <begin position="109"/>
        <end position="132"/>
    </location>
</feature>
<accession>C3XZW9</accession>
<protein>
    <submittedName>
        <fullName evidence="2">Uncharacterized protein</fullName>
    </submittedName>
</protein>
<name>C3XZW9_BRAFL</name>
<dbReference type="EMBL" id="GG666477">
    <property type="protein sequence ID" value="EEN66335.1"/>
    <property type="molecule type" value="Genomic_DNA"/>
</dbReference>
<dbReference type="InParanoid" id="C3XZW9"/>
<gene>
    <name evidence="2" type="ORF">BRAFLDRAFT_107537</name>
</gene>
<reference evidence="2" key="1">
    <citation type="journal article" date="2008" name="Nature">
        <title>The amphioxus genome and the evolution of the chordate karyotype.</title>
        <authorList>
            <consortium name="US DOE Joint Genome Institute (JGI-PGF)"/>
            <person name="Putnam N.H."/>
            <person name="Butts T."/>
            <person name="Ferrier D.E.K."/>
            <person name="Furlong R.F."/>
            <person name="Hellsten U."/>
            <person name="Kawashima T."/>
            <person name="Robinson-Rechavi M."/>
            <person name="Shoguchi E."/>
            <person name="Terry A."/>
            <person name="Yu J.-K."/>
            <person name="Benito-Gutierrez E.L."/>
            <person name="Dubchak I."/>
            <person name="Garcia-Fernandez J."/>
            <person name="Gibson-Brown J.J."/>
            <person name="Grigoriev I.V."/>
            <person name="Horton A.C."/>
            <person name="de Jong P.J."/>
            <person name="Jurka J."/>
            <person name="Kapitonov V.V."/>
            <person name="Kohara Y."/>
            <person name="Kuroki Y."/>
            <person name="Lindquist E."/>
            <person name="Lucas S."/>
            <person name="Osoegawa K."/>
            <person name="Pennacchio L.A."/>
            <person name="Salamov A.A."/>
            <person name="Satou Y."/>
            <person name="Sauka-Spengler T."/>
            <person name="Schmutz J."/>
            <person name="Shin-I T."/>
            <person name="Toyoda A."/>
            <person name="Bronner-Fraser M."/>
            <person name="Fujiyama A."/>
            <person name="Holland L.Z."/>
            <person name="Holland P.W.H."/>
            <person name="Satoh N."/>
            <person name="Rokhsar D.S."/>
        </authorList>
    </citation>
    <scope>NUCLEOTIDE SEQUENCE [LARGE SCALE GENOMIC DNA]</scope>
    <source>
        <strain evidence="2">S238N-H82</strain>
        <tissue evidence="2">Testes</tissue>
    </source>
</reference>
<evidence type="ECO:0000313" key="2">
    <source>
        <dbReference type="EMBL" id="EEN66335.1"/>
    </source>
</evidence>
<proteinExistence type="predicted"/>
<evidence type="ECO:0000256" key="1">
    <source>
        <dbReference type="SAM" id="MobiDB-lite"/>
    </source>
</evidence>